<dbReference type="GO" id="GO:0046872">
    <property type="term" value="F:metal ion binding"/>
    <property type="evidence" value="ECO:0007669"/>
    <property type="project" value="UniProtKB-UniRule"/>
</dbReference>
<evidence type="ECO:0000256" key="6">
    <source>
        <dbReference type="RuleBase" id="RU003435"/>
    </source>
</evidence>
<keyword evidence="5 6" id="KW-0482">Metalloprotease</keyword>
<evidence type="ECO:0000256" key="2">
    <source>
        <dbReference type="ARBA" id="ARBA00022723"/>
    </source>
</evidence>
<gene>
    <name evidence="10" type="ORF">EC912_102589</name>
</gene>
<dbReference type="Pfam" id="PF01432">
    <property type="entry name" value="Peptidase_M3"/>
    <property type="match status" value="1"/>
</dbReference>
<evidence type="ECO:0000256" key="4">
    <source>
        <dbReference type="ARBA" id="ARBA00022833"/>
    </source>
</evidence>
<protein>
    <submittedName>
        <fullName evidence="10">Oligopeptidase F</fullName>
    </submittedName>
</protein>
<keyword evidence="1 6" id="KW-0645">Protease</keyword>
<feature type="domain" description="Peptidase M3A/M3B catalytic" evidence="8">
    <location>
        <begin position="207"/>
        <end position="587"/>
    </location>
</feature>
<comment type="cofactor">
    <cofactor evidence="6">
        <name>Zn(2+)</name>
        <dbReference type="ChEBI" id="CHEBI:29105"/>
    </cofactor>
    <text evidence="6">Binds 1 zinc ion.</text>
</comment>
<evidence type="ECO:0000256" key="3">
    <source>
        <dbReference type="ARBA" id="ARBA00022801"/>
    </source>
</evidence>
<feature type="domain" description="Oligopeptidase F N-terminal" evidence="9">
    <location>
        <begin position="122"/>
        <end position="182"/>
    </location>
</feature>
<dbReference type="InterPro" id="IPR042088">
    <property type="entry name" value="OligoPept_F_C"/>
</dbReference>
<comment type="similarity">
    <text evidence="6">Belongs to the peptidase M3 family.</text>
</comment>
<name>A0A4V2W4K2_9GAMM</name>
<dbReference type="OrthoDB" id="6048622at2"/>
<dbReference type="EMBL" id="SMCS01000002">
    <property type="protein sequence ID" value="TCV96239.1"/>
    <property type="molecule type" value="Genomic_DNA"/>
</dbReference>
<comment type="caution">
    <text evidence="10">The sequence shown here is derived from an EMBL/GenBank/DDBJ whole genome shotgun (WGS) entry which is preliminary data.</text>
</comment>
<keyword evidence="3 6" id="KW-0378">Hydrolase</keyword>
<dbReference type="Pfam" id="PF08439">
    <property type="entry name" value="Peptidase_M3_N"/>
    <property type="match status" value="1"/>
</dbReference>
<evidence type="ECO:0000256" key="1">
    <source>
        <dbReference type="ARBA" id="ARBA00022670"/>
    </source>
</evidence>
<evidence type="ECO:0000256" key="5">
    <source>
        <dbReference type="ARBA" id="ARBA00023049"/>
    </source>
</evidence>
<keyword evidence="2 6" id="KW-0479">Metal-binding</keyword>
<sequence length="617" mass="68765">MRVRTMVVVGLALAFAMATANAETHSIDQHAYFASPEAEQSDRKALLADMAAVVSPTSPTPRELLDYLHRSEALLARAQRHNAWLHLRSALDIDDRETADAKSAMGSADGQLVMQVRTTLRSLGKEGFDKAVAREPALGTYAYLLERAVRSLPHELPDAQQSILDSLSDASSSDYWNIYQKTKRSTDFGKIATASGERDINKDADALLRDPDRSVRQQAWTRRWDAYANRGDIYASILLGVVRLNDRAARLQHFDDAPAAAYFSRQFDRKNVDETTKAVEAQADTLKNYQRIRAEHIGAMTGIVDVHSWDMALPPPGFVAPAFTYENMRSSVLRALRPLGPDYVAHFAALLDPVANRTDLAEKQGTRVSDAFSIAAPGVPAGLFVGTYEGAVKDASVVAHEGGHAIHAQLMNEHGVSPFFNHGPSWMHEGIAILNEMLFYEDLYRNSKDPATRAFYLQSQLDEMTFEIFTSAEEGELEQAIYDGTVGGTIKNAADLDALTLSTISRFEIWPARDPQLAHAWMTKRLMYQDPLYLVNYLYAGLLATKMFDMATRDPADFQKRYARLLAEGFAAKPDDILRRFFGRDLPPGELVAADMEVIRRKTAELAILYKKIEQKQ</sequence>
<evidence type="ECO:0000259" key="8">
    <source>
        <dbReference type="Pfam" id="PF01432"/>
    </source>
</evidence>
<evidence type="ECO:0000313" key="10">
    <source>
        <dbReference type="EMBL" id="TCV96239.1"/>
    </source>
</evidence>
<reference evidence="10 11" key="1">
    <citation type="submission" date="2019-03" db="EMBL/GenBank/DDBJ databases">
        <title>Above-ground endophytic microbial communities from plants in different locations in the United States.</title>
        <authorList>
            <person name="Frank C."/>
        </authorList>
    </citation>
    <scope>NUCLEOTIDE SEQUENCE [LARGE SCALE GENOMIC DNA]</scope>
    <source>
        <strain evidence="10 11">LP_13_YM</strain>
    </source>
</reference>
<accession>A0A4V2W4K2</accession>
<dbReference type="Proteomes" id="UP000295645">
    <property type="component" value="Unassembled WGS sequence"/>
</dbReference>
<dbReference type="AlphaFoldDB" id="A0A4V2W4K2"/>
<evidence type="ECO:0000259" key="9">
    <source>
        <dbReference type="Pfam" id="PF08439"/>
    </source>
</evidence>
<keyword evidence="7" id="KW-0732">Signal</keyword>
<evidence type="ECO:0000256" key="7">
    <source>
        <dbReference type="SAM" id="SignalP"/>
    </source>
</evidence>
<proteinExistence type="inferred from homology"/>
<evidence type="ECO:0000313" key="11">
    <source>
        <dbReference type="Proteomes" id="UP000295645"/>
    </source>
</evidence>
<dbReference type="InterPro" id="IPR013647">
    <property type="entry name" value="OligopepF_N_dom"/>
</dbReference>
<keyword evidence="11" id="KW-1185">Reference proteome</keyword>
<feature type="signal peptide" evidence="7">
    <location>
        <begin position="1"/>
        <end position="22"/>
    </location>
</feature>
<dbReference type="GO" id="GO:0004222">
    <property type="term" value="F:metalloendopeptidase activity"/>
    <property type="evidence" value="ECO:0007669"/>
    <property type="project" value="InterPro"/>
</dbReference>
<dbReference type="SUPFAM" id="SSF55486">
    <property type="entry name" value="Metalloproteases ('zincins'), catalytic domain"/>
    <property type="match status" value="1"/>
</dbReference>
<dbReference type="Gene3D" id="1.10.1370.20">
    <property type="entry name" value="Oligoendopeptidase f, C-terminal domain"/>
    <property type="match status" value="1"/>
</dbReference>
<dbReference type="Gene3D" id="1.20.140.70">
    <property type="entry name" value="Oligopeptidase f, N-terminal domain"/>
    <property type="match status" value="1"/>
</dbReference>
<organism evidence="10 11">
    <name type="scientific">Luteibacter rhizovicinus</name>
    <dbReference type="NCBI Taxonomy" id="242606"/>
    <lineage>
        <taxon>Bacteria</taxon>
        <taxon>Pseudomonadati</taxon>
        <taxon>Pseudomonadota</taxon>
        <taxon>Gammaproteobacteria</taxon>
        <taxon>Lysobacterales</taxon>
        <taxon>Rhodanobacteraceae</taxon>
        <taxon>Luteibacter</taxon>
    </lineage>
</organism>
<dbReference type="InterPro" id="IPR001567">
    <property type="entry name" value="Pept_M3A_M3B_dom"/>
</dbReference>
<dbReference type="GO" id="GO:0006508">
    <property type="term" value="P:proteolysis"/>
    <property type="evidence" value="ECO:0007669"/>
    <property type="project" value="UniProtKB-KW"/>
</dbReference>
<keyword evidence="4 6" id="KW-0862">Zinc</keyword>
<feature type="chain" id="PRO_5020481168" evidence="7">
    <location>
        <begin position="23"/>
        <end position="617"/>
    </location>
</feature>